<evidence type="ECO:0000313" key="2">
    <source>
        <dbReference type="EMBL" id="DAE17653.1"/>
    </source>
</evidence>
<dbReference type="GO" id="GO:0000502">
    <property type="term" value="C:proteasome complex"/>
    <property type="evidence" value="ECO:0007669"/>
    <property type="project" value="UniProtKB-KW"/>
</dbReference>
<evidence type="ECO:0000256" key="1">
    <source>
        <dbReference type="SAM" id="Phobius"/>
    </source>
</evidence>
<name>A0A8S5QFV6_9CAUD</name>
<dbReference type="EMBL" id="BK015643">
    <property type="protein sequence ID" value="DAE17653.1"/>
    <property type="molecule type" value="Genomic_DNA"/>
</dbReference>
<accession>A0A8S5QFV6</accession>
<feature type="transmembrane region" description="Helical" evidence="1">
    <location>
        <begin position="197"/>
        <end position="217"/>
    </location>
</feature>
<keyword evidence="1" id="KW-1133">Transmembrane helix</keyword>
<keyword evidence="2" id="KW-0647">Proteasome</keyword>
<proteinExistence type="predicted"/>
<organism evidence="2">
    <name type="scientific">Podoviridae sp. ctx0K11</name>
    <dbReference type="NCBI Taxonomy" id="2825287"/>
    <lineage>
        <taxon>Viruses</taxon>
        <taxon>Duplodnaviria</taxon>
        <taxon>Heunggongvirae</taxon>
        <taxon>Uroviricota</taxon>
        <taxon>Caudoviricetes</taxon>
    </lineage>
</organism>
<reference evidence="2" key="1">
    <citation type="journal article" date="2021" name="Proc. Natl. Acad. Sci. U.S.A.">
        <title>A Catalog of Tens of Thousands of Viruses from Human Metagenomes Reveals Hidden Associations with Chronic Diseases.</title>
        <authorList>
            <person name="Tisza M.J."/>
            <person name="Buck C.B."/>
        </authorList>
    </citation>
    <scope>NUCLEOTIDE SEQUENCE</scope>
    <source>
        <strain evidence="2">Ctx0K11</strain>
    </source>
</reference>
<keyword evidence="1" id="KW-0472">Membrane</keyword>
<keyword evidence="1" id="KW-0812">Transmembrane</keyword>
<sequence length="406" mass="46499">MTSEVIIKNKSGIVLAADSAVTISQGSIQQKVYNTANKLFSLSKEYPVGILVYNNAVINEIPVEIIIKEFRAQHGKNNYATISKCSEAFKSFVEDFVKSHTSTDNRKIQLCTYFQEYLNYLSMLINNVSANVAQIYDIIKDQEKNLEDIITQQKRQRFDSDDINQYYETLTSKQLGLDLFNLRLELKLTKEDVKKLFFLYLSFINHITGFAICGYGSSEIYPAISKMEIIGLIGDNFYIINDENIVSSTSCGIVPLAQRDMMDTFLRGVSDSVLQQFQKMLNETVDKTLNEIQAVFKLPDEIFLTLLDNIKKDIVANFGLDDYINHVQISPRLDALNNLSKEEMAELAEYLIKLQAINYKVSNNLEQVGGPIDVAIISKHDGFIWKQRKLYFPADLNFHFFENYFK</sequence>
<protein>
    <submittedName>
        <fullName evidence="2">Proteasome subunit alpha type-2</fullName>
    </submittedName>
</protein>